<dbReference type="InterPro" id="IPR052996">
    <property type="entry name" value="Carb_Metab_Mutarotase"/>
</dbReference>
<dbReference type="Pfam" id="PF05336">
    <property type="entry name" value="rhaM"/>
    <property type="match status" value="1"/>
</dbReference>
<gene>
    <name evidence="1" type="ORF">P0Y49_00460</name>
</gene>
<dbReference type="InterPro" id="IPR011008">
    <property type="entry name" value="Dimeric_a/b-barrel"/>
</dbReference>
<sequence length="112" mass="13273">MNKRYCLTLDLIPNDDLIAGYEEMHRKVWPEIIESITTAGIEDMEIYRTGNRLFMIMEVNDTFSFDRKSEMDAGNEKVQEWETLMWKYQQAVPGAKPGEKWIMMDRIFELNA</sequence>
<dbReference type="Gene3D" id="3.30.70.100">
    <property type="match status" value="1"/>
</dbReference>
<protein>
    <submittedName>
        <fullName evidence="1">L-rhamnose mutarotase</fullName>
    </submittedName>
</protein>
<accession>A0AAJ5W7P0</accession>
<dbReference type="InterPro" id="IPR008000">
    <property type="entry name" value="Rham/fucose_mutarotase"/>
</dbReference>
<dbReference type="AlphaFoldDB" id="A0AAJ5W7P0"/>
<dbReference type="EMBL" id="CP119313">
    <property type="protein sequence ID" value="WEK19626.1"/>
    <property type="molecule type" value="Genomic_DNA"/>
</dbReference>
<organism evidence="1 2">
    <name type="scientific">Candidatus Pedobacter colombiensis</name>
    <dbReference type="NCBI Taxonomy" id="3121371"/>
    <lineage>
        <taxon>Bacteria</taxon>
        <taxon>Pseudomonadati</taxon>
        <taxon>Bacteroidota</taxon>
        <taxon>Sphingobacteriia</taxon>
        <taxon>Sphingobacteriales</taxon>
        <taxon>Sphingobacteriaceae</taxon>
        <taxon>Pedobacter</taxon>
    </lineage>
</organism>
<evidence type="ECO:0000313" key="1">
    <source>
        <dbReference type="EMBL" id="WEK19626.1"/>
    </source>
</evidence>
<dbReference type="SUPFAM" id="SSF54909">
    <property type="entry name" value="Dimeric alpha+beta barrel"/>
    <property type="match status" value="1"/>
</dbReference>
<proteinExistence type="predicted"/>
<evidence type="ECO:0000313" key="2">
    <source>
        <dbReference type="Proteomes" id="UP001214530"/>
    </source>
</evidence>
<name>A0AAJ5W7P0_9SPHI</name>
<dbReference type="PANTHER" id="PTHR43239">
    <property type="entry name" value="UPF0734 PROTEIN DDB_G0273871/DDB_G0273177"/>
    <property type="match status" value="1"/>
</dbReference>
<reference evidence="1" key="1">
    <citation type="submission" date="2023-03" db="EMBL/GenBank/DDBJ databases">
        <title>Andean soil-derived lignocellulolytic bacterial consortium as a source of novel taxa and putative plastic-active enzymes.</title>
        <authorList>
            <person name="Diaz-Garcia L."/>
            <person name="Chuvochina M."/>
            <person name="Feuerriegel G."/>
            <person name="Bunk B."/>
            <person name="Sproer C."/>
            <person name="Streit W.R."/>
            <person name="Rodriguez L.M."/>
            <person name="Overmann J."/>
            <person name="Jimenez D.J."/>
        </authorList>
    </citation>
    <scope>NUCLEOTIDE SEQUENCE</scope>
    <source>
        <strain evidence="1">MAG 3858</strain>
    </source>
</reference>
<dbReference type="GO" id="GO:0016857">
    <property type="term" value="F:racemase and epimerase activity, acting on carbohydrates and derivatives"/>
    <property type="evidence" value="ECO:0007669"/>
    <property type="project" value="InterPro"/>
</dbReference>
<dbReference type="Proteomes" id="UP001214530">
    <property type="component" value="Chromosome"/>
</dbReference>
<dbReference type="PANTHER" id="PTHR43239:SF1">
    <property type="entry name" value="UPF0734 PROTEIN DDB_G0273871_DDB_G0273177"/>
    <property type="match status" value="1"/>
</dbReference>